<evidence type="ECO:0000313" key="2">
    <source>
        <dbReference type="Proteomes" id="UP000308652"/>
    </source>
</evidence>
<proteinExistence type="predicted"/>
<name>A0A5C3M1A5_9AGAR</name>
<reference evidence="1 2" key="1">
    <citation type="journal article" date="2019" name="Nat. Ecol. Evol.">
        <title>Megaphylogeny resolves global patterns of mushroom evolution.</title>
        <authorList>
            <person name="Varga T."/>
            <person name="Krizsan K."/>
            <person name="Foldi C."/>
            <person name="Dima B."/>
            <person name="Sanchez-Garcia M."/>
            <person name="Sanchez-Ramirez S."/>
            <person name="Szollosi G.J."/>
            <person name="Szarkandi J.G."/>
            <person name="Papp V."/>
            <person name="Albert L."/>
            <person name="Andreopoulos W."/>
            <person name="Angelini C."/>
            <person name="Antonin V."/>
            <person name="Barry K.W."/>
            <person name="Bougher N.L."/>
            <person name="Buchanan P."/>
            <person name="Buyck B."/>
            <person name="Bense V."/>
            <person name="Catcheside P."/>
            <person name="Chovatia M."/>
            <person name="Cooper J."/>
            <person name="Damon W."/>
            <person name="Desjardin D."/>
            <person name="Finy P."/>
            <person name="Geml J."/>
            <person name="Haridas S."/>
            <person name="Hughes K."/>
            <person name="Justo A."/>
            <person name="Karasinski D."/>
            <person name="Kautmanova I."/>
            <person name="Kiss B."/>
            <person name="Kocsube S."/>
            <person name="Kotiranta H."/>
            <person name="LaButti K.M."/>
            <person name="Lechner B.E."/>
            <person name="Liimatainen K."/>
            <person name="Lipzen A."/>
            <person name="Lukacs Z."/>
            <person name="Mihaltcheva S."/>
            <person name="Morgado L.N."/>
            <person name="Niskanen T."/>
            <person name="Noordeloos M.E."/>
            <person name="Ohm R.A."/>
            <person name="Ortiz-Santana B."/>
            <person name="Ovrebo C."/>
            <person name="Racz N."/>
            <person name="Riley R."/>
            <person name="Savchenko A."/>
            <person name="Shiryaev A."/>
            <person name="Soop K."/>
            <person name="Spirin V."/>
            <person name="Szebenyi C."/>
            <person name="Tomsovsky M."/>
            <person name="Tulloss R.E."/>
            <person name="Uehling J."/>
            <person name="Grigoriev I.V."/>
            <person name="Vagvolgyi C."/>
            <person name="Papp T."/>
            <person name="Martin F.M."/>
            <person name="Miettinen O."/>
            <person name="Hibbett D.S."/>
            <person name="Nagy L.G."/>
        </authorList>
    </citation>
    <scope>NUCLEOTIDE SEQUENCE [LARGE SCALE GENOMIC DNA]</scope>
    <source>
        <strain evidence="1 2">CBS 166.37</strain>
    </source>
</reference>
<dbReference type="AlphaFoldDB" id="A0A5C3M1A5"/>
<dbReference type="EMBL" id="ML213603">
    <property type="protein sequence ID" value="TFK38503.1"/>
    <property type="molecule type" value="Genomic_DNA"/>
</dbReference>
<protein>
    <submittedName>
        <fullName evidence="1">Uncharacterized protein</fullName>
    </submittedName>
</protein>
<organism evidence="1 2">
    <name type="scientific">Crucibulum laeve</name>
    <dbReference type="NCBI Taxonomy" id="68775"/>
    <lineage>
        <taxon>Eukaryota</taxon>
        <taxon>Fungi</taxon>
        <taxon>Dikarya</taxon>
        <taxon>Basidiomycota</taxon>
        <taxon>Agaricomycotina</taxon>
        <taxon>Agaricomycetes</taxon>
        <taxon>Agaricomycetidae</taxon>
        <taxon>Agaricales</taxon>
        <taxon>Agaricineae</taxon>
        <taxon>Nidulariaceae</taxon>
        <taxon>Crucibulum</taxon>
    </lineage>
</organism>
<sequence length="166" mass="18832">MSSCVVSFLTYGFILREEEITRLLYVLRRHEGESHGARAPRVTKQELIADDLVDPEGDMYALEAMLHGKKFPLRVMTNYSNKRAERGFKPELAFFCPNPAGEDISIAAPLESIGDVEFQRVPGFVDREKWKVAAERAISTAMDILHFNEAGIERTEASWIIGLKRM</sequence>
<dbReference type="Proteomes" id="UP000308652">
    <property type="component" value="Unassembled WGS sequence"/>
</dbReference>
<evidence type="ECO:0000313" key="1">
    <source>
        <dbReference type="EMBL" id="TFK38503.1"/>
    </source>
</evidence>
<accession>A0A5C3M1A5</accession>
<gene>
    <name evidence="1" type="ORF">BDQ12DRAFT_113864</name>
</gene>
<keyword evidence="2" id="KW-1185">Reference proteome</keyword>